<dbReference type="PANTHER" id="PTHR42695">
    <property type="entry name" value="GLUTAMINE AMIDOTRANSFERASE YLR126C-RELATED"/>
    <property type="match status" value="1"/>
</dbReference>
<dbReference type="EMBL" id="FMVJ01000005">
    <property type="protein sequence ID" value="SCY69354.1"/>
    <property type="molecule type" value="Genomic_DNA"/>
</dbReference>
<dbReference type="RefSeq" id="WP_244510470.1">
    <property type="nucleotide sequence ID" value="NZ_FMVJ01000005.1"/>
</dbReference>
<dbReference type="Gene3D" id="3.40.50.880">
    <property type="match status" value="1"/>
</dbReference>
<dbReference type="STRING" id="549386.SAMN02927923_01997"/>
<dbReference type="Proteomes" id="UP000199569">
    <property type="component" value="Unassembled WGS sequence"/>
</dbReference>
<dbReference type="InterPro" id="IPR017926">
    <property type="entry name" value="GATASE"/>
</dbReference>
<dbReference type="InterPro" id="IPR029062">
    <property type="entry name" value="Class_I_gatase-like"/>
</dbReference>
<evidence type="ECO:0000313" key="2">
    <source>
        <dbReference type="EMBL" id="SCY69354.1"/>
    </source>
</evidence>
<name>A0A1G5I080_9HYPH</name>
<protein>
    <submittedName>
        <fullName evidence="2">GMP synthase (Glutamine-hydrolysing)</fullName>
    </submittedName>
</protein>
<evidence type="ECO:0000259" key="1">
    <source>
        <dbReference type="Pfam" id="PF00117"/>
    </source>
</evidence>
<evidence type="ECO:0000313" key="3">
    <source>
        <dbReference type="Proteomes" id="UP000199569"/>
    </source>
</evidence>
<accession>A0A1G5I080</accession>
<dbReference type="CDD" id="cd01741">
    <property type="entry name" value="GATase1_1"/>
    <property type="match status" value="1"/>
</dbReference>
<proteinExistence type="predicted"/>
<keyword evidence="3" id="KW-1185">Reference proteome</keyword>
<dbReference type="GO" id="GO:0005829">
    <property type="term" value="C:cytosol"/>
    <property type="evidence" value="ECO:0007669"/>
    <property type="project" value="TreeGrafter"/>
</dbReference>
<dbReference type="AlphaFoldDB" id="A0A1G5I080"/>
<gene>
    <name evidence="2" type="ORF">SAMN02927923_01997</name>
</gene>
<organism evidence="2 3">
    <name type="scientific">Microvirga guangxiensis</name>
    <dbReference type="NCBI Taxonomy" id="549386"/>
    <lineage>
        <taxon>Bacteria</taxon>
        <taxon>Pseudomonadati</taxon>
        <taxon>Pseudomonadota</taxon>
        <taxon>Alphaproteobacteria</taxon>
        <taxon>Hyphomicrobiales</taxon>
        <taxon>Methylobacteriaceae</taxon>
        <taxon>Microvirga</taxon>
    </lineage>
</organism>
<reference evidence="2 3" key="1">
    <citation type="submission" date="2016-10" db="EMBL/GenBank/DDBJ databases">
        <authorList>
            <person name="de Groot N.N."/>
        </authorList>
    </citation>
    <scope>NUCLEOTIDE SEQUENCE [LARGE SCALE GENOMIC DNA]</scope>
    <source>
        <strain evidence="2 3">CGMCC 1.7666</strain>
    </source>
</reference>
<dbReference type="Pfam" id="PF00117">
    <property type="entry name" value="GATase"/>
    <property type="match status" value="1"/>
</dbReference>
<dbReference type="PROSITE" id="PS51273">
    <property type="entry name" value="GATASE_TYPE_1"/>
    <property type="match status" value="1"/>
</dbReference>
<dbReference type="InterPro" id="IPR044992">
    <property type="entry name" value="ChyE-like"/>
</dbReference>
<feature type="domain" description="Glutamine amidotransferase" evidence="1">
    <location>
        <begin position="64"/>
        <end position="208"/>
    </location>
</feature>
<dbReference type="PANTHER" id="PTHR42695:SF5">
    <property type="entry name" value="GLUTAMINE AMIDOTRANSFERASE YLR126C-RELATED"/>
    <property type="match status" value="1"/>
</dbReference>
<sequence>MQMALRFLVVEGNTRGAREAHRAAYGQMLSESYAQVIHEAEPEAVCDIAFAADEGANLPDRAGLESYDGIVLTGSHLSIYDRTPEIMRQIDLMRAIYASRTPSFGSCWGLQVAAVAADGDVQKNPLGREVGFARRLRRTEAGRGHPMLEGRPEVYDAPAIHLDMVTTLPKDATVIATNPVSEVQAAEIRQDGGMFWGVQYHPEFSLAELAVIIRQRTELMIREGFCRTAEEVHAYADDLTTLDREPSRFDLAWRHGVDAEVLDTTRRTREIRNFIEHRVKVEKSARGRG</sequence>
<dbReference type="SUPFAM" id="SSF52317">
    <property type="entry name" value="Class I glutamine amidotransferase-like"/>
    <property type="match status" value="1"/>
</dbReference>